<organism evidence="5 6">
    <name type="scientific">Lottia gigantea</name>
    <name type="common">Giant owl limpet</name>
    <dbReference type="NCBI Taxonomy" id="225164"/>
    <lineage>
        <taxon>Eukaryota</taxon>
        <taxon>Metazoa</taxon>
        <taxon>Spiralia</taxon>
        <taxon>Lophotrochozoa</taxon>
        <taxon>Mollusca</taxon>
        <taxon>Gastropoda</taxon>
        <taxon>Patellogastropoda</taxon>
        <taxon>Lottioidea</taxon>
        <taxon>Lottiidae</taxon>
        <taxon>Lottia</taxon>
    </lineage>
</organism>
<dbReference type="InterPro" id="IPR001496">
    <property type="entry name" value="SOCS_box"/>
</dbReference>
<dbReference type="KEGG" id="lgi:LOTGIDRAFT_168604"/>
<dbReference type="HOGENOM" id="CLU_521038_0_0_1"/>
<feature type="domain" description="SOCS box" evidence="4">
    <location>
        <begin position="472"/>
        <end position="523"/>
    </location>
</feature>
<evidence type="ECO:0000256" key="2">
    <source>
        <dbReference type="ARBA" id="ARBA00023043"/>
    </source>
</evidence>
<dbReference type="RefSeq" id="XP_009064737.1">
    <property type="nucleotide sequence ID" value="XM_009066489.1"/>
</dbReference>
<dbReference type="OrthoDB" id="6059328at2759"/>
<dbReference type="PANTHER" id="PTHR24198:SF165">
    <property type="entry name" value="ANKYRIN REPEAT-CONTAINING PROTEIN-RELATED"/>
    <property type="match status" value="1"/>
</dbReference>
<dbReference type="InterPro" id="IPR002110">
    <property type="entry name" value="Ankyrin_rpt"/>
</dbReference>
<evidence type="ECO:0000313" key="5">
    <source>
        <dbReference type="EMBL" id="ESO84534.1"/>
    </source>
</evidence>
<evidence type="ECO:0000256" key="3">
    <source>
        <dbReference type="PROSITE-ProRule" id="PRU00023"/>
    </source>
</evidence>
<protein>
    <recommendedName>
        <fullName evidence="4">SOCS box domain-containing protein</fullName>
    </recommendedName>
</protein>
<gene>
    <name evidence="5" type="ORF">LOTGIDRAFT_168604</name>
</gene>
<dbReference type="Pfam" id="PF12796">
    <property type="entry name" value="Ank_2"/>
    <property type="match status" value="3"/>
</dbReference>
<dbReference type="Proteomes" id="UP000030746">
    <property type="component" value="Unassembled WGS sequence"/>
</dbReference>
<evidence type="ECO:0000256" key="1">
    <source>
        <dbReference type="ARBA" id="ARBA00022737"/>
    </source>
</evidence>
<dbReference type="PANTHER" id="PTHR24198">
    <property type="entry name" value="ANKYRIN REPEAT AND PROTEIN KINASE DOMAIN-CONTAINING PROTEIN"/>
    <property type="match status" value="1"/>
</dbReference>
<dbReference type="STRING" id="225164.V4B7G3"/>
<dbReference type="CTD" id="20240930"/>
<dbReference type="Gene3D" id="1.25.40.20">
    <property type="entry name" value="Ankyrin repeat-containing domain"/>
    <property type="match status" value="2"/>
</dbReference>
<dbReference type="AlphaFoldDB" id="V4B7G3"/>
<dbReference type="PROSITE" id="PS50297">
    <property type="entry name" value="ANK_REP_REGION"/>
    <property type="match status" value="2"/>
</dbReference>
<reference evidence="5 6" key="1">
    <citation type="journal article" date="2013" name="Nature">
        <title>Insights into bilaterian evolution from three spiralian genomes.</title>
        <authorList>
            <person name="Simakov O."/>
            <person name="Marletaz F."/>
            <person name="Cho S.J."/>
            <person name="Edsinger-Gonzales E."/>
            <person name="Havlak P."/>
            <person name="Hellsten U."/>
            <person name="Kuo D.H."/>
            <person name="Larsson T."/>
            <person name="Lv J."/>
            <person name="Arendt D."/>
            <person name="Savage R."/>
            <person name="Osoegawa K."/>
            <person name="de Jong P."/>
            <person name="Grimwood J."/>
            <person name="Chapman J.A."/>
            <person name="Shapiro H."/>
            <person name="Aerts A."/>
            <person name="Otillar R.P."/>
            <person name="Terry A.Y."/>
            <person name="Boore J.L."/>
            <person name="Grigoriev I.V."/>
            <person name="Lindberg D.R."/>
            <person name="Seaver E.C."/>
            <person name="Weisblat D.A."/>
            <person name="Putnam N.H."/>
            <person name="Rokhsar D.S."/>
        </authorList>
    </citation>
    <scope>NUCLEOTIDE SEQUENCE [LARGE SCALE GENOMIC DNA]</scope>
</reference>
<proteinExistence type="predicted"/>
<accession>V4B7G3</accession>
<evidence type="ECO:0000313" key="6">
    <source>
        <dbReference type="Proteomes" id="UP000030746"/>
    </source>
</evidence>
<dbReference type="Pfam" id="PF07525">
    <property type="entry name" value="SOCS_box"/>
    <property type="match status" value="1"/>
</dbReference>
<name>V4B7G3_LOTGI</name>
<dbReference type="PROSITE" id="PS50088">
    <property type="entry name" value="ANK_REPEAT"/>
    <property type="match status" value="2"/>
</dbReference>
<keyword evidence="1" id="KW-0677">Repeat</keyword>
<dbReference type="InterPro" id="IPR036770">
    <property type="entry name" value="Ankyrin_rpt-contain_sf"/>
</dbReference>
<feature type="repeat" description="ANK" evidence="3">
    <location>
        <begin position="384"/>
        <end position="416"/>
    </location>
</feature>
<keyword evidence="6" id="KW-1185">Reference proteome</keyword>
<dbReference type="CDD" id="cd03716">
    <property type="entry name" value="SOCS_ASB_like"/>
    <property type="match status" value="1"/>
</dbReference>
<feature type="repeat" description="ANK" evidence="3">
    <location>
        <begin position="285"/>
        <end position="310"/>
    </location>
</feature>
<sequence>MDVSFWKKFRRRFSRSKNNQELKKFITKVDLEKNELKNITLKSDIKIRKPTNQKDLLARPTYYGIEWKLKQVFTHHIQDLNEQKRLLQYCQQKFAGVFNRLESSGESLMHNLITALPDDRFESYKYCNTKIVEVLIEDSCDTAKLNRFGDPPVIAAYKMKKLSVVAGFLNKRVDCNVTDKYGASLVILTCKENDVDTLRKIVCAYRYSDPKLNLDLLDVTRNCAISYATLNNNMDVCRVLLEAGANPNAGFTSPLYQAVKNDCSDELIALLIQHKASVNVWADSSGLNTLMAASYKNRTEVVRLLLEAGAHFPSTWHKNKSFVAAIKFDNLQIVLEFVTRSVDITSKSSKGTNVLHESSIFGSTRCLEYLINDSNMDLVAKDRYGKTPFYLAAENGHVECLQLLFNASADSFEADQRGRTPLDIAVLNDHQACVQFMFDNLVCSRRQLVNVCLCLKVDYDQSEFRKQETIDLLQKFVKSFQEDSVGPLMDMCVLEIRKILGQRNGRKIFQLPLPTIIKNLLLN</sequence>
<dbReference type="GeneID" id="20240930"/>
<dbReference type="OMA" id="FMTATEQ"/>
<evidence type="ECO:0000259" key="4">
    <source>
        <dbReference type="PROSITE" id="PS50225"/>
    </source>
</evidence>
<dbReference type="SUPFAM" id="SSF48403">
    <property type="entry name" value="Ankyrin repeat"/>
    <property type="match status" value="1"/>
</dbReference>
<dbReference type="PROSITE" id="PS50225">
    <property type="entry name" value="SOCS"/>
    <property type="match status" value="1"/>
</dbReference>
<dbReference type="SMART" id="SM00248">
    <property type="entry name" value="ANK"/>
    <property type="match status" value="9"/>
</dbReference>
<keyword evidence="2 3" id="KW-0040">ANK repeat</keyword>
<dbReference type="EMBL" id="KB203470">
    <property type="protein sequence ID" value="ESO84534.1"/>
    <property type="molecule type" value="Genomic_DNA"/>
</dbReference>
<dbReference type="Gene3D" id="1.10.750.20">
    <property type="entry name" value="SOCS box"/>
    <property type="match status" value="1"/>
</dbReference>